<proteinExistence type="predicted"/>
<feature type="non-terminal residue" evidence="2">
    <location>
        <position position="1"/>
    </location>
</feature>
<evidence type="ECO:0000256" key="1">
    <source>
        <dbReference type="SAM" id="Coils"/>
    </source>
</evidence>
<keyword evidence="1" id="KW-0175">Coiled coil</keyword>
<dbReference type="EMBL" id="BARV01026985">
    <property type="protein sequence ID" value="GAI46022.1"/>
    <property type="molecule type" value="Genomic_DNA"/>
</dbReference>
<evidence type="ECO:0000313" key="2">
    <source>
        <dbReference type="EMBL" id="GAI46022.1"/>
    </source>
</evidence>
<gene>
    <name evidence="2" type="ORF">S06H3_43492</name>
</gene>
<name>X1NPT5_9ZZZZ</name>
<protein>
    <submittedName>
        <fullName evidence="2">Uncharacterized protein</fullName>
    </submittedName>
</protein>
<accession>X1NPT5</accession>
<sequence>ALNLFTQYLVDYYGVKILKDSLQSSKIGISSINYALEKNGFKEDFSQIFTDWTISVLVNNCNLGEKYCYKNENLKSLKIVPESNFLSTAIESSLSVYSRIKDWSARWQRLFGGKGGLTFKFSGREGVKFKVPYVLCDYANNCSVKFFNLDEQQKGEVIIPEFTSKYSSLTLIPSVQNKLSGFTDNEPTYLFSWDVKIKEVSKDDPELIKKLLAQIASLKAEIARLQAQINALLGKEQTQVSCLRFESNLYYGMRNNSEVRCL</sequence>
<organism evidence="2">
    <name type="scientific">marine sediment metagenome</name>
    <dbReference type="NCBI Taxonomy" id="412755"/>
    <lineage>
        <taxon>unclassified sequences</taxon>
        <taxon>metagenomes</taxon>
        <taxon>ecological metagenomes</taxon>
    </lineage>
</organism>
<dbReference type="AlphaFoldDB" id="X1NPT5"/>
<comment type="caution">
    <text evidence="2">The sequence shown here is derived from an EMBL/GenBank/DDBJ whole genome shotgun (WGS) entry which is preliminary data.</text>
</comment>
<feature type="coiled-coil region" evidence="1">
    <location>
        <begin position="208"/>
        <end position="235"/>
    </location>
</feature>
<feature type="non-terminal residue" evidence="2">
    <location>
        <position position="262"/>
    </location>
</feature>
<reference evidence="2" key="1">
    <citation type="journal article" date="2014" name="Front. Microbiol.">
        <title>High frequency of phylogenetically diverse reductive dehalogenase-homologous genes in deep subseafloor sedimentary metagenomes.</title>
        <authorList>
            <person name="Kawai M."/>
            <person name="Futagami T."/>
            <person name="Toyoda A."/>
            <person name="Takaki Y."/>
            <person name="Nishi S."/>
            <person name="Hori S."/>
            <person name="Arai W."/>
            <person name="Tsubouchi T."/>
            <person name="Morono Y."/>
            <person name="Uchiyama I."/>
            <person name="Ito T."/>
            <person name="Fujiyama A."/>
            <person name="Inagaki F."/>
            <person name="Takami H."/>
        </authorList>
    </citation>
    <scope>NUCLEOTIDE SEQUENCE</scope>
    <source>
        <strain evidence="2">Expedition CK06-06</strain>
    </source>
</reference>